<evidence type="ECO:0000313" key="2">
    <source>
        <dbReference type="Proteomes" id="UP001060170"/>
    </source>
</evidence>
<dbReference type="EMBL" id="CM045873">
    <property type="protein sequence ID" value="KAI7947425.1"/>
    <property type="molecule type" value="Genomic_DNA"/>
</dbReference>
<name>A0ACC0E8F4_9BASI</name>
<evidence type="ECO:0000313" key="1">
    <source>
        <dbReference type="EMBL" id="KAI7947425.1"/>
    </source>
</evidence>
<organism evidence="1 2">
    <name type="scientific">Puccinia striiformis f. sp. tritici</name>
    <dbReference type="NCBI Taxonomy" id="168172"/>
    <lineage>
        <taxon>Eukaryota</taxon>
        <taxon>Fungi</taxon>
        <taxon>Dikarya</taxon>
        <taxon>Basidiomycota</taxon>
        <taxon>Pucciniomycotina</taxon>
        <taxon>Pucciniomycetes</taxon>
        <taxon>Pucciniales</taxon>
        <taxon>Pucciniaceae</taxon>
        <taxon>Puccinia</taxon>
    </lineage>
</organism>
<dbReference type="Proteomes" id="UP001060170">
    <property type="component" value="Chromosome 9"/>
</dbReference>
<sequence>MSSVHKEVTCVSILAGDWIHTPLINVLFLSFFIILPIVRLDCLEPCSVHSYCRSILAADPYRLFIIIAAAVPFYLFGYHMALTISFTLSYTSVRPGPRAHIALYRSGYLNIPSCPGCLSHTQVSGLLRCGQPPDRWL</sequence>
<proteinExistence type="predicted"/>
<comment type="caution">
    <text evidence="1">The sequence shown here is derived from an EMBL/GenBank/DDBJ whole genome shotgun (WGS) entry which is preliminary data.</text>
</comment>
<reference evidence="1 2" key="3">
    <citation type="journal article" date="2022" name="Microbiol. Spectr.">
        <title>Folding features and dynamics of 3D genome architecture in plant fungal pathogens.</title>
        <authorList>
            <person name="Xia C."/>
        </authorList>
    </citation>
    <scope>NUCLEOTIDE SEQUENCE [LARGE SCALE GENOMIC DNA]</scope>
    <source>
        <strain evidence="1 2">93-210</strain>
    </source>
</reference>
<protein>
    <submittedName>
        <fullName evidence="1">Uncharacterized protein</fullName>
    </submittedName>
</protein>
<gene>
    <name evidence="1" type="ORF">MJO28_009333</name>
</gene>
<reference evidence="2" key="1">
    <citation type="journal article" date="2018" name="BMC Genomics">
        <title>Genomic insights into host adaptation between the wheat stripe rust pathogen (Puccinia striiformis f. sp. tritici) and the barley stripe rust pathogen (Puccinia striiformis f. sp. hordei).</title>
        <authorList>
            <person name="Xia C."/>
            <person name="Wang M."/>
            <person name="Yin C."/>
            <person name="Cornejo O.E."/>
            <person name="Hulbert S.H."/>
            <person name="Chen X."/>
        </authorList>
    </citation>
    <scope>NUCLEOTIDE SEQUENCE [LARGE SCALE GENOMIC DNA]</scope>
    <source>
        <strain evidence="2">93-210</strain>
    </source>
</reference>
<keyword evidence="2" id="KW-1185">Reference proteome</keyword>
<reference evidence="2" key="2">
    <citation type="journal article" date="2018" name="Mol. Plant Microbe Interact.">
        <title>Genome sequence resources for the wheat stripe rust pathogen (Puccinia striiformis f. sp. tritici) and the barley stripe rust pathogen (Puccinia striiformis f. sp. hordei).</title>
        <authorList>
            <person name="Xia C."/>
            <person name="Wang M."/>
            <person name="Yin C."/>
            <person name="Cornejo O.E."/>
            <person name="Hulbert S.H."/>
            <person name="Chen X."/>
        </authorList>
    </citation>
    <scope>NUCLEOTIDE SEQUENCE [LARGE SCALE GENOMIC DNA]</scope>
    <source>
        <strain evidence="2">93-210</strain>
    </source>
</reference>
<accession>A0ACC0E8F4</accession>